<evidence type="ECO:0000313" key="3">
    <source>
        <dbReference type="Proteomes" id="UP000193560"/>
    </source>
</evidence>
<dbReference type="InterPro" id="IPR051207">
    <property type="entry name" value="ComplexI_NDUFA9_subunit"/>
</dbReference>
<dbReference type="Pfam" id="PF01370">
    <property type="entry name" value="Epimerase"/>
    <property type="match status" value="1"/>
</dbReference>
<evidence type="ECO:0000313" key="2">
    <source>
        <dbReference type="EMBL" id="ORZ25035.1"/>
    </source>
</evidence>
<protein>
    <recommendedName>
        <fullName evidence="1">NAD-dependent epimerase/dehydratase domain-containing protein</fullName>
    </recommendedName>
</protein>
<dbReference type="AlphaFoldDB" id="A0A1X2IZR0"/>
<gene>
    <name evidence="2" type="ORF">BCR42DRAFT_399239</name>
</gene>
<accession>A0A1X2IZR0</accession>
<dbReference type="Gene3D" id="3.40.50.720">
    <property type="entry name" value="NAD(P)-binding Rossmann-like Domain"/>
    <property type="match status" value="1"/>
</dbReference>
<sequence>MSLTRKLLVVGGSGLVGQSMCKAAVQKGWQTISLSRHGEPESFIKHEKPSWAYKVEWAKGDSLDPTSYKNLLPDITNVVHTVGIILESDYKKVANDSTVFGTLCGATKVLGEMAGMTNRGNPLDPKKQDTNTYESINRDTAITVANQVANIPSMESFLYVSAADVIPLLNPRYIASKRQAERYLFSRPEFKSIIFRPGFMYNERRPAAMPIASAMQAANAVTQPFAKELASLPFGTAFTTHPLYTDTVAAAAINSIESKSYGIFDVDGIEKLAHHETSI</sequence>
<proteinExistence type="predicted"/>
<evidence type="ECO:0000259" key="1">
    <source>
        <dbReference type="Pfam" id="PF01370"/>
    </source>
</evidence>
<keyword evidence="3" id="KW-1185">Reference proteome</keyword>
<dbReference type="EMBL" id="MCGE01000001">
    <property type="protein sequence ID" value="ORZ25035.1"/>
    <property type="molecule type" value="Genomic_DNA"/>
</dbReference>
<comment type="caution">
    <text evidence="2">The sequence shown here is derived from an EMBL/GenBank/DDBJ whole genome shotgun (WGS) entry which is preliminary data.</text>
</comment>
<dbReference type="OrthoDB" id="276721at2759"/>
<dbReference type="PANTHER" id="PTHR12126:SF16">
    <property type="entry name" value="MIOREX COMPLEX COMPONENT 2"/>
    <property type="match status" value="1"/>
</dbReference>
<dbReference type="SUPFAM" id="SSF51735">
    <property type="entry name" value="NAD(P)-binding Rossmann-fold domains"/>
    <property type="match status" value="1"/>
</dbReference>
<dbReference type="Proteomes" id="UP000193560">
    <property type="component" value="Unassembled WGS sequence"/>
</dbReference>
<organism evidence="2 3">
    <name type="scientific">Absidia repens</name>
    <dbReference type="NCBI Taxonomy" id="90262"/>
    <lineage>
        <taxon>Eukaryota</taxon>
        <taxon>Fungi</taxon>
        <taxon>Fungi incertae sedis</taxon>
        <taxon>Mucoromycota</taxon>
        <taxon>Mucoromycotina</taxon>
        <taxon>Mucoromycetes</taxon>
        <taxon>Mucorales</taxon>
        <taxon>Cunninghamellaceae</taxon>
        <taxon>Absidia</taxon>
    </lineage>
</organism>
<dbReference type="InterPro" id="IPR036291">
    <property type="entry name" value="NAD(P)-bd_dom_sf"/>
</dbReference>
<dbReference type="STRING" id="90262.A0A1X2IZR0"/>
<dbReference type="PANTHER" id="PTHR12126">
    <property type="entry name" value="NADH-UBIQUINONE OXIDOREDUCTASE 39 KDA SUBUNIT-RELATED"/>
    <property type="match status" value="1"/>
</dbReference>
<reference evidence="2 3" key="1">
    <citation type="submission" date="2016-07" db="EMBL/GenBank/DDBJ databases">
        <title>Pervasive Adenine N6-methylation of Active Genes in Fungi.</title>
        <authorList>
            <consortium name="DOE Joint Genome Institute"/>
            <person name="Mondo S.J."/>
            <person name="Dannebaum R.O."/>
            <person name="Kuo R.C."/>
            <person name="Labutti K."/>
            <person name="Haridas S."/>
            <person name="Kuo A."/>
            <person name="Salamov A."/>
            <person name="Ahrendt S.R."/>
            <person name="Lipzen A."/>
            <person name="Sullivan W."/>
            <person name="Andreopoulos W.B."/>
            <person name="Clum A."/>
            <person name="Lindquist E."/>
            <person name="Daum C."/>
            <person name="Ramamoorthy G.K."/>
            <person name="Gryganskyi A."/>
            <person name="Culley D."/>
            <person name="Magnuson J.K."/>
            <person name="James T.Y."/>
            <person name="O'Malley M.A."/>
            <person name="Stajich J.E."/>
            <person name="Spatafora J.W."/>
            <person name="Visel A."/>
            <person name="Grigoriev I.V."/>
        </authorList>
    </citation>
    <scope>NUCLEOTIDE SEQUENCE [LARGE SCALE GENOMIC DNA]</scope>
    <source>
        <strain evidence="2 3">NRRL 1336</strain>
    </source>
</reference>
<name>A0A1X2IZR0_9FUNG</name>
<dbReference type="InterPro" id="IPR001509">
    <property type="entry name" value="Epimerase_deHydtase"/>
</dbReference>
<dbReference type="GO" id="GO:0005739">
    <property type="term" value="C:mitochondrion"/>
    <property type="evidence" value="ECO:0007669"/>
    <property type="project" value="TreeGrafter"/>
</dbReference>
<feature type="domain" description="NAD-dependent epimerase/dehydratase" evidence="1">
    <location>
        <begin position="8"/>
        <end position="83"/>
    </location>
</feature>
<dbReference type="GO" id="GO:0044877">
    <property type="term" value="F:protein-containing complex binding"/>
    <property type="evidence" value="ECO:0007669"/>
    <property type="project" value="TreeGrafter"/>
</dbReference>